<evidence type="ECO:0000256" key="3">
    <source>
        <dbReference type="SAM" id="Phobius"/>
    </source>
</evidence>
<dbReference type="PANTHER" id="PTHR24305:SF166">
    <property type="entry name" value="CYTOCHROME P450 12A4, MITOCHONDRIAL-RELATED"/>
    <property type="match status" value="1"/>
</dbReference>
<evidence type="ECO:0000256" key="1">
    <source>
        <dbReference type="ARBA" id="ARBA00010617"/>
    </source>
</evidence>
<gene>
    <name evidence="4" type="ORF">sscle_07g061410</name>
</gene>
<dbReference type="RefSeq" id="XP_001587628.1">
    <property type="nucleotide sequence ID" value="XM_001587578.1"/>
</dbReference>
<dbReference type="KEGG" id="ssl:SS1G_11621"/>
<protein>
    <recommendedName>
        <fullName evidence="6">Cytochrome P450</fullName>
    </recommendedName>
</protein>
<dbReference type="AlphaFoldDB" id="A0A1D9Q8W1"/>
<organism evidence="4 5">
    <name type="scientific">Sclerotinia sclerotiorum (strain ATCC 18683 / 1980 / Ss-1)</name>
    <name type="common">White mold</name>
    <name type="synonym">Whetzelinia sclerotiorum</name>
    <dbReference type="NCBI Taxonomy" id="665079"/>
    <lineage>
        <taxon>Eukaryota</taxon>
        <taxon>Fungi</taxon>
        <taxon>Dikarya</taxon>
        <taxon>Ascomycota</taxon>
        <taxon>Pezizomycotina</taxon>
        <taxon>Leotiomycetes</taxon>
        <taxon>Helotiales</taxon>
        <taxon>Sclerotiniaceae</taxon>
        <taxon>Sclerotinia</taxon>
    </lineage>
</organism>
<dbReference type="Gene3D" id="1.10.630.10">
    <property type="entry name" value="Cytochrome P450"/>
    <property type="match status" value="1"/>
</dbReference>
<dbReference type="InterPro" id="IPR036396">
    <property type="entry name" value="Cyt_P450_sf"/>
</dbReference>
<evidence type="ECO:0008006" key="6">
    <source>
        <dbReference type="Google" id="ProtNLM"/>
    </source>
</evidence>
<dbReference type="GO" id="GO:0005506">
    <property type="term" value="F:iron ion binding"/>
    <property type="evidence" value="ECO:0007669"/>
    <property type="project" value="InterPro"/>
</dbReference>
<keyword evidence="3" id="KW-0472">Membrane</keyword>
<dbReference type="GO" id="GO:0016705">
    <property type="term" value="F:oxidoreductase activity, acting on paired donors, with incorporation or reduction of molecular oxygen"/>
    <property type="evidence" value="ECO:0007669"/>
    <property type="project" value="InterPro"/>
</dbReference>
<dbReference type="PANTHER" id="PTHR24305">
    <property type="entry name" value="CYTOCHROME P450"/>
    <property type="match status" value="1"/>
</dbReference>
<dbReference type="InterPro" id="IPR001128">
    <property type="entry name" value="Cyt_P450"/>
</dbReference>
<dbReference type="InterPro" id="IPR050121">
    <property type="entry name" value="Cytochrome_P450_monoxygenase"/>
</dbReference>
<proteinExistence type="inferred from homology"/>
<accession>A0A1D9Q8W1</accession>
<dbReference type="GO" id="GO:0020037">
    <property type="term" value="F:heme binding"/>
    <property type="evidence" value="ECO:0007669"/>
    <property type="project" value="InterPro"/>
</dbReference>
<feature type="transmembrane region" description="Helical" evidence="3">
    <location>
        <begin position="28"/>
        <end position="46"/>
    </location>
</feature>
<keyword evidence="3" id="KW-0812">Transmembrane</keyword>
<evidence type="ECO:0000313" key="5">
    <source>
        <dbReference type="Proteomes" id="UP000177798"/>
    </source>
</evidence>
<name>A0A1D9Q8W1_SCLS1</name>
<evidence type="ECO:0000256" key="2">
    <source>
        <dbReference type="ARBA" id="ARBA00023026"/>
    </source>
</evidence>
<dbReference type="OMA" id="TICWAIN"/>
<evidence type="ECO:0000313" key="4">
    <source>
        <dbReference type="EMBL" id="APA11371.1"/>
    </source>
</evidence>
<dbReference type="VEuPathDB" id="FungiDB:sscle_07g061410"/>
<reference evidence="5" key="1">
    <citation type="journal article" date="2017" name="Genome Biol. Evol.">
        <title>The complete genome sequence of the phytopathogenic fungus Sclerotinia sclerotiorum reveals insights into the genome architecture of broad host range pathogens.</title>
        <authorList>
            <person name="Derbyshire M."/>
            <person name="Denton-Giles M."/>
            <person name="Hegedus D."/>
            <person name="Seifbarghy S."/>
            <person name="Rollins J."/>
            <person name="van Kan J."/>
            <person name="Seidl M.F."/>
            <person name="Faino L."/>
            <person name="Mbengue M."/>
            <person name="Navaud O."/>
            <person name="Raffaele S."/>
            <person name="Hammond-Kosack K."/>
            <person name="Heard S."/>
            <person name="Oliver R."/>
        </authorList>
    </citation>
    <scope>NUCLEOTIDE SEQUENCE [LARGE SCALE GENOMIC DNA]</scope>
    <source>
        <strain evidence="5">ATCC 18683 / 1980 / Ss-1</strain>
    </source>
</reference>
<sequence length="202" mass="22954">MSSGQIYLLPSSHADNGPNHCMSYKDSLSLIVGNAISILIIGPLFLQKCEHFLRKSWQDVAQASVEFKAYMTEMVQEERELVAAGKQSKPNLMTSLVGASQPNLDFKTDDSNLRRKQYALTEEEISGNMFLFNLAGHDTISHTICWAINLLAAHPDVQEWLSEEINSVFLDPDSAIWNYEESFPRLNRCMVTTSRFFILKFR</sequence>
<comment type="similarity">
    <text evidence="1">Belongs to the cytochrome P450 family.</text>
</comment>
<dbReference type="Pfam" id="PF00067">
    <property type="entry name" value="p450"/>
    <property type="match status" value="1"/>
</dbReference>
<dbReference type="EMBL" id="CP017820">
    <property type="protein sequence ID" value="APA11371.1"/>
    <property type="molecule type" value="Genomic_DNA"/>
</dbReference>
<dbReference type="OrthoDB" id="1470350at2759"/>
<keyword evidence="2" id="KW-0843">Virulence</keyword>
<dbReference type="SUPFAM" id="SSF48264">
    <property type="entry name" value="Cytochrome P450"/>
    <property type="match status" value="1"/>
</dbReference>
<keyword evidence="3" id="KW-1133">Transmembrane helix</keyword>
<dbReference type="Proteomes" id="UP000177798">
    <property type="component" value="Chromosome 7"/>
</dbReference>
<dbReference type="GO" id="GO:0004497">
    <property type="term" value="F:monooxygenase activity"/>
    <property type="evidence" value="ECO:0007669"/>
    <property type="project" value="InterPro"/>
</dbReference>